<gene>
    <name evidence="2" type="ORF">ACFOKC_12480</name>
</gene>
<proteinExistence type="predicted"/>
<comment type="caution">
    <text evidence="2">The sequence shown here is derived from an EMBL/GenBank/DDBJ whole genome shotgun (WGS) entry which is preliminary data.</text>
</comment>
<evidence type="ECO:0000313" key="3">
    <source>
        <dbReference type="Proteomes" id="UP001595660"/>
    </source>
</evidence>
<dbReference type="Gene3D" id="3.60.21.10">
    <property type="match status" value="1"/>
</dbReference>
<protein>
    <submittedName>
        <fullName evidence="2">Metallophosphoesterase</fullName>
    </submittedName>
</protein>
<dbReference type="AlphaFoldDB" id="A0ABD5NHU0"/>
<dbReference type="InterPro" id="IPR004843">
    <property type="entry name" value="Calcineurin-like_PHP"/>
</dbReference>
<feature type="domain" description="Calcineurin-like phosphoesterase" evidence="1">
    <location>
        <begin position="2"/>
        <end position="174"/>
    </location>
</feature>
<dbReference type="InterPro" id="IPR029052">
    <property type="entry name" value="Metallo-depent_PP-like"/>
</dbReference>
<dbReference type="GeneID" id="69118451"/>
<name>A0ABD5NHU0_9EURY</name>
<evidence type="ECO:0000259" key="1">
    <source>
        <dbReference type="Pfam" id="PF00149"/>
    </source>
</evidence>
<dbReference type="EMBL" id="JBHRWN010000002">
    <property type="protein sequence ID" value="MFC3478539.1"/>
    <property type="molecule type" value="Genomic_DNA"/>
</dbReference>
<sequence>MLVLGDAHATTPDRRRALFAAYRAADADVALQAGDLMYYDLPYPTYFIGGNNEDFDVIDALRHGRVRSDDVANATLLHSTVEDVQGLRVAGLSGNYAPTQFEKPRAMLHGDRRRHFVRDDVERAKALSDVDVFLAHEAPHGLPVTEEYEVGCQYIDEILDALDPDLCLVGHHHEHAESTYGDTRVVGLEPTWKSYYELDPETLAVTRRDTPSA</sequence>
<keyword evidence="3" id="KW-1185">Reference proteome</keyword>
<dbReference type="SUPFAM" id="SSF56300">
    <property type="entry name" value="Metallo-dependent phosphatases"/>
    <property type="match status" value="1"/>
</dbReference>
<accession>A0ABD5NHU0</accession>
<organism evidence="2 3">
    <name type="scientific">Halobacterium litoreum</name>
    <dbReference type="NCBI Taxonomy" id="2039234"/>
    <lineage>
        <taxon>Archaea</taxon>
        <taxon>Methanobacteriati</taxon>
        <taxon>Methanobacteriota</taxon>
        <taxon>Stenosarchaea group</taxon>
        <taxon>Halobacteria</taxon>
        <taxon>Halobacteriales</taxon>
        <taxon>Halobacteriaceae</taxon>
        <taxon>Halobacterium</taxon>
    </lineage>
</organism>
<dbReference type="Pfam" id="PF00149">
    <property type="entry name" value="Metallophos"/>
    <property type="match status" value="1"/>
</dbReference>
<dbReference type="RefSeq" id="WP_232570203.1">
    <property type="nucleotide sequence ID" value="NZ_CP089466.1"/>
</dbReference>
<dbReference type="Proteomes" id="UP001595660">
    <property type="component" value="Unassembled WGS sequence"/>
</dbReference>
<evidence type="ECO:0000313" key="2">
    <source>
        <dbReference type="EMBL" id="MFC3478539.1"/>
    </source>
</evidence>
<reference evidence="2 3" key="1">
    <citation type="journal article" date="2019" name="Int. J. Syst. Evol. Microbiol.">
        <title>The Global Catalogue of Microorganisms (GCM) 10K type strain sequencing project: providing services to taxonomists for standard genome sequencing and annotation.</title>
        <authorList>
            <consortium name="The Broad Institute Genomics Platform"/>
            <consortium name="The Broad Institute Genome Sequencing Center for Infectious Disease"/>
            <person name="Wu L."/>
            <person name="Ma J."/>
        </authorList>
    </citation>
    <scope>NUCLEOTIDE SEQUENCE [LARGE SCALE GENOMIC DNA]</scope>
    <source>
        <strain evidence="2 3">CGMCC 1.12562</strain>
    </source>
</reference>